<gene>
    <name evidence="2" type="ORF">NVP1202O_05</name>
</gene>
<dbReference type="Proteomes" id="UP000266567">
    <property type="component" value="Segment"/>
</dbReference>
<evidence type="ECO:0000313" key="2">
    <source>
        <dbReference type="EMBL" id="AUR95183.1"/>
    </source>
</evidence>
<evidence type="ECO:0000259" key="1">
    <source>
        <dbReference type="Pfam" id="PF13175"/>
    </source>
</evidence>
<dbReference type="InterPro" id="IPR027417">
    <property type="entry name" value="P-loop_NTPase"/>
</dbReference>
<sequence length="469" mass="52928">MKFDIENLGKIKQANIELKDLTIICGPNSSNKTWLSYFINHSLQTVNHSLANTAMHINDELSKEVDALIKEGEASIDLDKHFHVFERAFELCTTIALDKLPGYFNLSSNTFSDTHFTLDTGFCLNKTKGTTIDGRRVQLIKEPNSNIAKIEFDLSETNPKLLSAGFFRHLMRREVYSSLAKVYLSDSTLNPFVITSERTGCMVFQPEIDRSTIKAKEVFSELERFSELESLPPEVFETLEELSHGEQYTYASPVKHNVNVIRDANLKMREDSFIAEHHPEVLEAMNKVNGGTFSYANSQLMFTTEDESNTLPVSISSSSIKSLFLLDLYIKSIAGPNDLLLIDEPELNLHPDNQRLMARVIARLVNTGVKVLITTHSDYLIREINNSIMLSNEFDEKEAIMQSHGFKQSDILKPTQVSAYMVGNEGNKAVVSEMKVGQLGINTQIFDCIINSANQLQSEIYFNLDDVDE</sequence>
<reference evidence="2 3" key="1">
    <citation type="submission" date="2017-11" db="EMBL/GenBank/DDBJ databases">
        <title>A major lineage of nontailed dsDNA viruses as unrecognized killers of marine bacteria.</title>
        <authorList>
            <person name="Kauffman K.M."/>
            <person name="Hussain F.A."/>
            <person name="Yang J."/>
            <person name="Arevalo P."/>
            <person name="Brown J.M."/>
            <person name="Chang W.K."/>
            <person name="VanInsberghe D."/>
            <person name="Elsherbini J."/>
            <person name="Cutler M.B."/>
            <person name="Kelly L."/>
            <person name="Polz M.F."/>
        </authorList>
    </citation>
    <scope>NUCLEOTIDE SEQUENCE [LARGE SCALE GENOMIC DNA]</scope>
</reference>
<keyword evidence="3" id="KW-1185">Reference proteome</keyword>
<accession>A0A2I7RNF1</accession>
<dbReference type="EMBL" id="MG592573">
    <property type="protein sequence ID" value="AUR95183.1"/>
    <property type="molecule type" value="Genomic_DNA"/>
</dbReference>
<dbReference type="InterPro" id="IPR051396">
    <property type="entry name" value="Bact_Antivir_Def_Nuclease"/>
</dbReference>
<dbReference type="PANTHER" id="PTHR43581:SF2">
    <property type="entry name" value="EXCINUCLEASE ATPASE SUBUNIT"/>
    <property type="match status" value="1"/>
</dbReference>
<evidence type="ECO:0000313" key="3">
    <source>
        <dbReference type="Proteomes" id="UP000266567"/>
    </source>
</evidence>
<organism evidence="2 3">
    <name type="scientific">Vibrio phage 1.202.O._10N.222.45.E8</name>
    <dbReference type="NCBI Taxonomy" id="1881262"/>
    <lineage>
        <taxon>Viruses</taxon>
        <taxon>Duplodnaviria</taxon>
        <taxon>Heunggongvirae</taxon>
        <taxon>Uroviricota</taxon>
        <taxon>Caudoviricetes</taxon>
        <taxon>Peduoviridae</taxon>
        <taxon>Canoevirus</taxon>
        <taxon>Canoevirus canoe</taxon>
    </lineage>
</organism>
<dbReference type="PANTHER" id="PTHR43581">
    <property type="entry name" value="ATP/GTP PHOSPHATASE"/>
    <property type="match status" value="1"/>
</dbReference>
<dbReference type="CDD" id="cd00267">
    <property type="entry name" value="ABC_ATPase"/>
    <property type="match status" value="1"/>
</dbReference>
<dbReference type="Gene3D" id="3.40.50.300">
    <property type="entry name" value="P-loop containing nucleotide triphosphate hydrolases"/>
    <property type="match status" value="1"/>
</dbReference>
<dbReference type="Pfam" id="PF13175">
    <property type="entry name" value="AAA_15"/>
    <property type="match status" value="1"/>
</dbReference>
<dbReference type="InterPro" id="IPR041685">
    <property type="entry name" value="AAA_GajA/Old/RecF-like"/>
</dbReference>
<proteinExistence type="predicted"/>
<protein>
    <submittedName>
        <fullName evidence="2">AAA domain protein</fullName>
    </submittedName>
</protein>
<feature type="domain" description="Endonuclease GajA/Old nuclease/RecF-like AAA" evidence="1">
    <location>
        <begin position="2"/>
        <end position="381"/>
    </location>
</feature>
<dbReference type="SUPFAM" id="SSF52540">
    <property type="entry name" value="P-loop containing nucleoside triphosphate hydrolases"/>
    <property type="match status" value="1"/>
</dbReference>
<name>A0A2I7RNF1_9CAUD</name>